<gene>
    <name evidence="1" type="ORF">JN11_04299</name>
</gene>
<evidence type="ECO:0000313" key="2">
    <source>
        <dbReference type="Proteomes" id="UP000317010"/>
    </source>
</evidence>
<organism evidence="1 2">
    <name type="scientific">Mucilaginibacter frigoritolerans</name>
    <dbReference type="NCBI Taxonomy" id="652788"/>
    <lineage>
        <taxon>Bacteria</taxon>
        <taxon>Pseudomonadati</taxon>
        <taxon>Bacteroidota</taxon>
        <taxon>Sphingobacteriia</taxon>
        <taxon>Sphingobacteriales</taxon>
        <taxon>Sphingobacteriaceae</taxon>
        <taxon>Mucilaginibacter</taxon>
    </lineage>
</organism>
<reference evidence="1 2" key="1">
    <citation type="submission" date="2019-07" db="EMBL/GenBank/DDBJ databases">
        <title>Genomic Encyclopedia of Archaeal and Bacterial Type Strains, Phase II (KMG-II): from individual species to whole genera.</title>
        <authorList>
            <person name="Goeker M."/>
        </authorList>
    </citation>
    <scope>NUCLEOTIDE SEQUENCE [LARGE SCALE GENOMIC DNA]</scope>
    <source>
        <strain evidence="1 2">ATCC BAA-1854</strain>
    </source>
</reference>
<keyword evidence="2" id="KW-1185">Reference proteome</keyword>
<dbReference type="Proteomes" id="UP000317010">
    <property type="component" value="Unassembled WGS sequence"/>
</dbReference>
<proteinExistence type="predicted"/>
<comment type="caution">
    <text evidence="1">The sequence shown here is derived from an EMBL/GenBank/DDBJ whole genome shotgun (WGS) entry which is preliminary data.</text>
</comment>
<dbReference type="EMBL" id="VLLI01000015">
    <property type="protein sequence ID" value="TWI95560.1"/>
    <property type="molecule type" value="Genomic_DNA"/>
</dbReference>
<accession>A0A562TRZ9</accession>
<protein>
    <submittedName>
        <fullName evidence="1">Uncharacterized protein</fullName>
    </submittedName>
</protein>
<evidence type="ECO:0000313" key="1">
    <source>
        <dbReference type="EMBL" id="TWI95560.1"/>
    </source>
</evidence>
<dbReference type="AlphaFoldDB" id="A0A562TRZ9"/>
<sequence length="47" mass="5156">MGVLVSNPGIHCAVNSLVSAVYNWLKMAKPLASLIQNYLIKPYIVIL</sequence>
<name>A0A562TRZ9_9SPHI</name>